<dbReference type="EMBL" id="NIPW01000015">
    <property type="protein sequence ID" value="OWJ77970.1"/>
    <property type="molecule type" value="Genomic_DNA"/>
</dbReference>
<dbReference type="GO" id="GO:0016832">
    <property type="term" value="F:aldehyde-lyase activity"/>
    <property type="evidence" value="ECO:0007669"/>
    <property type="project" value="TreeGrafter"/>
</dbReference>
<dbReference type="AlphaFoldDB" id="A0A212ABI8"/>
<dbReference type="InterPro" id="IPR005000">
    <property type="entry name" value="Aldolase/citrate-lyase_domain"/>
</dbReference>
<dbReference type="InterPro" id="IPR050251">
    <property type="entry name" value="HpcH-HpaI_aldolase"/>
</dbReference>
<gene>
    <name evidence="5" type="ORF">CDV49_10385</name>
</gene>
<reference evidence="5 6" key="1">
    <citation type="submission" date="2016-12" db="EMBL/GenBank/DDBJ databases">
        <title>Comparison of Traditional DNA-DNA Hybridization with In Silico Genomic Analysis.</title>
        <authorList>
            <person name="Nicholson A.C."/>
            <person name="Humrighouse B.W."/>
            <person name="Graziano J."/>
            <person name="Lasker B."/>
            <person name="Whitney A.M."/>
            <person name="Mcquiston J.R."/>
        </authorList>
    </citation>
    <scope>NUCLEOTIDE SEQUENCE [LARGE SCALE GENOMIC DNA]</scope>
    <source>
        <strain evidence="5 6">H2240</strain>
    </source>
</reference>
<proteinExistence type="inferred from homology"/>
<dbReference type="Proteomes" id="UP000196878">
    <property type="component" value="Unassembled WGS sequence"/>
</dbReference>
<accession>A0A212ABI8</accession>
<comment type="caution">
    <text evidence="5">The sequence shown here is derived from an EMBL/GenBank/DDBJ whole genome shotgun (WGS) entry which is preliminary data.</text>
</comment>
<evidence type="ECO:0000259" key="4">
    <source>
        <dbReference type="Pfam" id="PF03328"/>
    </source>
</evidence>
<evidence type="ECO:0000256" key="1">
    <source>
        <dbReference type="ARBA" id="ARBA00005568"/>
    </source>
</evidence>
<evidence type="ECO:0000256" key="3">
    <source>
        <dbReference type="ARBA" id="ARBA00023239"/>
    </source>
</evidence>
<dbReference type="Gene3D" id="3.20.20.60">
    <property type="entry name" value="Phosphoenolpyruvate-binding domains"/>
    <property type="match status" value="1"/>
</dbReference>
<sequence>MAGAAGMADPGRDAVFPLAGTLAPLTREKLIAGIADPQNRRPSVSQERAASRFRARLRAGAFMAGTFIKTPASEIVEIMARAGVDFICLDAEHSALGRRELDWCLALARALDLPTLVRLSHASPEAALQALDGGASGLLVPHVRSPALAADVARWARFGAGGRGYAGSTRHGDFTARPMADFLAAAGEEVSVIAQIEDPEALDQVEAIAATPGIDGVFFGAADLGVGLGLGRSGGAEIDRAFSRVASAAQASGRAFGAYGATPSALAGLRARGVSLALIGSDQGMVLAGARTLAEAGSLQNERITQ</sequence>
<dbReference type="InterPro" id="IPR040442">
    <property type="entry name" value="Pyrv_kinase-like_dom_sf"/>
</dbReference>
<keyword evidence="6" id="KW-1185">Reference proteome</keyword>
<dbReference type="OrthoDB" id="9802624at2"/>
<name>A0A212ABI8_9RHOB</name>
<dbReference type="GO" id="GO:0005737">
    <property type="term" value="C:cytoplasm"/>
    <property type="evidence" value="ECO:0007669"/>
    <property type="project" value="TreeGrafter"/>
</dbReference>
<comment type="similarity">
    <text evidence="1">Belongs to the HpcH/HpaI aldolase family.</text>
</comment>
<feature type="domain" description="HpcH/HpaI aldolase/citrate lyase" evidence="4">
    <location>
        <begin position="65"/>
        <end position="286"/>
    </location>
</feature>
<dbReference type="GO" id="GO:0046872">
    <property type="term" value="F:metal ion binding"/>
    <property type="evidence" value="ECO:0007669"/>
    <property type="project" value="UniProtKB-KW"/>
</dbReference>
<evidence type="ECO:0000313" key="5">
    <source>
        <dbReference type="EMBL" id="OWJ77970.1"/>
    </source>
</evidence>
<dbReference type="PANTHER" id="PTHR30502:SF0">
    <property type="entry name" value="PHOSPHOENOLPYRUVATE CARBOXYLASE FAMILY PROTEIN"/>
    <property type="match status" value="1"/>
</dbReference>
<evidence type="ECO:0000313" key="6">
    <source>
        <dbReference type="Proteomes" id="UP000196878"/>
    </source>
</evidence>
<dbReference type="PANTHER" id="PTHR30502">
    <property type="entry name" value="2-KETO-3-DEOXY-L-RHAMNONATE ALDOLASE"/>
    <property type="match status" value="1"/>
</dbReference>
<dbReference type="InterPro" id="IPR015813">
    <property type="entry name" value="Pyrv/PenolPyrv_kinase-like_dom"/>
</dbReference>
<dbReference type="Pfam" id="PF03328">
    <property type="entry name" value="HpcH_HpaI"/>
    <property type="match status" value="1"/>
</dbReference>
<protein>
    <submittedName>
        <fullName evidence="5">Aldolase</fullName>
    </submittedName>
</protein>
<dbReference type="SUPFAM" id="SSF51621">
    <property type="entry name" value="Phosphoenolpyruvate/pyruvate domain"/>
    <property type="match status" value="1"/>
</dbReference>
<evidence type="ECO:0000256" key="2">
    <source>
        <dbReference type="ARBA" id="ARBA00022723"/>
    </source>
</evidence>
<keyword evidence="3" id="KW-0456">Lyase</keyword>
<organism evidence="5 6">
    <name type="scientific">Haematobacter genomosp. 1</name>
    <dbReference type="NCBI Taxonomy" id="366618"/>
    <lineage>
        <taxon>Bacteria</taxon>
        <taxon>Pseudomonadati</taxon>
        <taxon>Pseudomonadota</taxon>
        <taxon>Alphaproteobacteria</taxon>
        <taxon>Rhodobacterales</taxon>
        <taxon>Paracoccaceae</taxon>
        <taxon>Haematobacter</taxon>
    </lineage>
</organism>
<keyword evidence="2" id="KW-0479">Metal-binding</keyword>